<dbReference type="Pfam" id="PF06305">
    <property type="entry name" value="LapA_dom"/>
    <property type="match status" value="1"/>
</dbReference>
<evidence type="ECO:0000256" key="1">
    <source>
        <dbReference type="ARBA" id="ARBA00022475"/>
    </source>
</evidence>
<dbReference type="EMBL" id="JACHGB010000002">
    <property type="protein sequence ID" value="MBB5270716.1"/>
    <property type="molecule type" value="Genomic_DNA"/>
</dbReference>
<feature type="compositionally biased region" description="Low complexity" evidence="5">
    <location>
        <begin position="83"/>
        <end position="94"/>
    </location>
</feature>
<dbReference type="InterPro" id="IPR010445">
    <property type="entry name" value="LapA_dom"/>
</dbReference>
<keyword evidence="2 6" id="KW-0812">Transmembrane</keyword>
<keyword evidence="9" id="KW-1185">Reference proteome</keyword>
<evidence type="ECO:0000256" key="5">
    <source>
        <dbReference type="SAM" id="MobiDB-lite"/>
    </source>
</evidence>
<gene>
    <name evidence="8" type="ORF">HNQ70_000720</name>
</gene>
<keyword evidence="4 6" id="KW-0472">Membrane</keyword>
<feature type="region of interest" description="Disordered" evidence="5">
    <location>
        <begin position="83"/>
        <end position="114"/>
    </location>
</feature>
<feature type="domain" description="Lipopolysaccharide assembly protein A" evidence="7">
    <location>
        <begin position="23"/>
        <end position="82"/>
    </location>
</feature>
<feature type="transmembrane region" description="Helical" evidence="6">
    <location>
        <begin position="43"/>
        <end position="66"/>
    </location>
</feature>
<accession>A0A7W8M799</accession>
<evidence type="ECO:0000256" key="6">
    <source>
        <dbReference type="SAM" id="Phobius"/>
    </source>
</evidence>
<dbReference type="GO" id="GO:0005886">
    <property type="term" value="C:plasma membrane"/>
    <property type="evidence" value="ECO:0007669"/>
    <property type="project" value="InterPro"/>
</dbReference>
<evidence type="ECO:0000259" key="7">
    <source>
        <dbReference type="Pfam" id="PF06305"/>
    </source>
</evidence>
<reference evidence="8 9" key="1">
    <citation type="submission" date="2020-08" db="EMBL/GenBank/DDBJ databases">
        <title>Genomic Encyclopedia of Type Strains, Phase IV (KMG-IV): sequencing the most valuable type-strain genomes for metagenomic binning, comparative biology and taxonomic classification.</title>
        <authorList>
            <person name="Goeker M."/>
        </authorList>
    </citation>
    <scope>NUCLEOTIDE SEQUENCE [LARGE SCALE GENOMIC DNA]</scope>
    <source>
        <strain evidence="8 9">DSM 29781</strain>
    </source>
</reference>
<dbReference type="RefSeq" id="WP_183964384.1">
    <property type="nucleotide sequence ID" value="NZ_BAABEW010000008.1"/>
</dbReference>
<protein>
    <submittedName>
        <fullName evidence="8">Putative integral membrane protein</fullName>
    </submittedName>
</protein>
<evidence type="ECO:0000256" key="3">
    <source>
        <dbReference type="ARBA" id="ARBA00022989"/>
    </source>
</evidence>
<organism evidence="8 9">
    <name type="scientific">Quisquiliibacterium transsilvanicum</name>
    <dbReference type="NCBI Taxonomy" id="1549638"/>
    <lineage>
        <taxon>Bacteria</taxon>
        <taxon>Pseudomonadati</taxon>
        <taxon>Pseudomonadota</taxon>
        <taxon>Betaproteobacteria</taxon>
        <taxon>Burkholderiales</taxon>
        <taxon>Burkholderiaceae</taxon>
        <taxon>Quisquiliibacterium</taxon>
    </lineage>
</organism>
<dbReference type="Proteomes" id="UP000532440">
    <property type="component" value="Unassembled WGS sequence"/>
</dbReference>
<evidence type="ECO:0000256" key="2">
    <source>
        <dbReference type="ARBA" id="ARBA00022692"/>
    </source>
</evidence>
<keyword evidence="1" id="KW-1003">Cell membrane</keyword>
<comment type="caution">
    <text evidence="8">The sequence shown here is derived from an EMBL/GenBank/DDBJ whole genome shotgun (WGS) entry which is preliminary data.</text>
</comment>
<name>A0A7W8M799_9BURK</name>
<dbReference type="AlphaFoldDB" id="A0A7W8M799"/>
<sequence length="114" mass="12211">MRVVSWIIRAVLFLAALGFALSNTAVTELRFFGVDLVWRAPLVIFLLAFFAAGAALGLLAVVPTLYRQRREIGRLRREVRATARPAPAGGASAQPPSPDVPVVTVGATARSDLQ</sequence>
<proteinExistence type="predicted"/>
<evidence type="ECO:0000256" key="4">
    <source>
        <dbReference type="ARBA" id="ARBA00023136"/>
    </source>
</evidence>
<evidence type="ECO:0000313" key="9">
    <source>
        <dbReference type="Proteomes" id="UP000532440"/>
    </source>
</evidence>
<keyword evidence="3 6" id="KW-1133">Transmembrane helix</keyword>
<evidence type="ECO:0000313" key="8">
    <source>
        <dbReference type="EMBL" id="MBB5270716.1"/>
    </source>
</evidence>